<reference evidence="1 2" key="1">
    <citation type="submission" date="2014-05" db="EMBL/GenBank/DDBJ databases">
        <title>Genome Sequence of Flavobacterium sp. EM1321.</title>
        <authorList>
            <person name="Shin S.-K."/>
            <person name="Yi H."/>
        </authorList>
    </citation>
    <scope>NUCLEOTIDE SEQUENCE [LARGE SCALE GENOMIC DNA]</scope>
    <source>
        <strain evidence="1 2">EM1321</strain>
    </source>
</reference>
<accession>A0A066X064</accession>
<sequence length="59" mass="7121">MKKDQKQRNYKPNQSLNNSSFLRTLKRFSLVIGGFHFDVFQYLKIENEKLQIIYANIRV</sequence>
<evidence type="ECO:0000313" key="2">
    <source>
        <dbReference type="Proteomes" id="UP000027064"/>
    </source>
</evidence>
<keyword evidence="2" id="KW-1185">Reference proteome</keyword>
<name>A0A066X064_9FLAO</name>
<gene>
    <name evidence="1" type="ORF">FEM21_05690</name>
</gene>
<dbReference type="EMBL" id="JNCA01000005">
    <property type="protein sequence ID" value="KDN56290.1"/>
    <property type="molecule type" value="Genomic_DNA"/>
</dbReference>
<evidence type="ECO:0000313" key="1">
    <source>
        <dbReference type="EMBL" id="KDN56290.1"/>
    </source>
</evidence>
<dbReference type="RefSeq" id="WP_035657548.1">
    <property type="nucleotide sequence ID" value="NZ_JNCA01000005.1"/>
</dbReference>
<organism evidence="1 2">
    <name type="scientific">Flavobacterium seoulense</name>
    <dbReference type="NCBI Taxonomy" id="1492738"/>
    <lineage>
        <taxon>Bacteria</taxon>
        <taxon>Pseudomonadati</taxon>
        <taxon>Bacteroidota</taxon>
        <taxon>Flavobacteriia</taxon>
        <taxon>Flavobacteriales</taxon>
        <taxon>Flavobacteriaceae</taxon>
        <taxon>Flavobacterium</taxon>
    </lineage>
</organism>
<dbReference type="AlphaFoldDB" id="A0A066X064"/>
<dbReference type="PATRIC" id="fig|1492738.3.peg.563"/>
<dbReference type="STRING" id="1492738.FEM21_05690"/>
<comment type="caution">
    <text evidence="1">The sequence shown here is derived from an EMBL/GenBank/DDBJ whole genome shotgun (WGS) entry which is preliminary data.</text>
</comment>
<proteinExistence type="predicted"/>
<dbReference type="eggNOG" id="ENOG5030REV">
    <property type="taxonomic scope" value="Bacteria"/>
</dbReference>
<dbReference type="OrthoDB" id="1376271at2"/>
<dbReference type="Proteomes" id="UP000027064">
    <property type="component" value="Unassembled WGS sequence"/>
</dbReference>
<protein>
    <submittedName>
        <fullName evidence="1">Uncharacterized protein</fullName>
    </submittedName>
</protein>